<name>A0A7W9GP61_9ACTN</name>
<evidence type="ECO:0000313" key="2">
    <source>
        <dbReference type="Proteomes" id="UP000542813"/>
    </source>
</evidence>
<comment type="caution">
    <text evidence="1">The sequence shown here is derived from an EMBL/GenBank/DDBJ whole genome shotgun (WGS) entry which is preliminary data.</text>
</comment>
<proteinExistence type="predicted"/>
<organism evidence="1 2">
    <name type="scientific">Jiangella mangrovi</name>
    <dbReference type="NCBI Taxonomy" id="1524084"/>
    <lineage>
        <taxon>Bacteria</taxon>
        <taxon>Bacillati</taxon>
        <taxon>Actinomycetota</taxon>
        <taxon>Actinomycetes</taxon>
        <taxon>Jiangellales</taxon>
        <taxon>Jiangellaceae</taxon>
        <taxon>Jiangella</taxon>
    </lineage>
</organism>
<keyword evidence="2" id="KW-1185">Reference proteome</keyword>
<dbReference type="RefSeq" id="WP_184821601.1">
    <property type="nucleotide sequence ID" value="NZ_JACHMM010000001.1"/>
</dbReference>
<gene>
    <name evidence="1" type="ORF">HD601_002080</name>
</gene>
<protein>
    <recommendedName>
        <fullName evidence="3">RNA polymerase sigma factor 70 region 4 type 2 domain-containing protein</fullName>
    </recommendedName>
</protein>
<accession>A0A7W9GP61</accession>
<evidence type="ECO:0000313" key="1">
    <source>
        <dbReference type="EMBL" id="MBB5787505.1"/>
    </source>
</evidence>
<evidence type="ECO:0008006" key="3">
    <source>
        <dbReference type="Google" id="ProtNLM"/>
    </source>
</evidence>
<dbReference type="Proteomes" id="UP000542813">
    <property type="component" value="Unassembled WGS sequence"/>
</dbReference>
<dbReference type="AlphaFoldDB" id="A0A7W9GP61"/>
<reference evidence="1 2" key="1">
    <citation type="submission" date="2020-08" db="EMBL/GenBank/DDBJ databases">
        <title>Sequencing the genomes of 1000 actinobacteria strains.</title>
        <authorList>
            <person name="Klenk H.-P."/>
        </authorList>
    </citation>
    <scope>NUCLEOTIDE SEQUENCE [LARGE SCALE GENOMIC DNA]</scope>
    <source>
        <strain evidence="1 2">DSM 102122</strain>
    </source>
</reference>
<sequence length="45" mass="4873">MLAHDEDLSTQDLLQMLNVPLDAIPSVVREAGRLLSARVPSAVDD</sequence>
<dbReference type="EMBL" id="JACHMM010000001">
    <property type="protein sequence ID" value="MBB5787505.1"/>
    <property type="molecule type" value="Genomic_DNA"/>
</dbReference>